<dbReference type="PROSITE" id="PS50887">
    <property type="entry name" value="GGDEF"/>
    <property type="match status" value="1"/>
</dbReference>
<dbReference type="InterPro" id="IPR043128">
    <property type="entry name" value="Rev_trsase/Diguanyl_cyclase"/>
</dbReference>
<dbReference type="EMBL" id="MGDB01000076">
    <property type="protein sequence ID" value="OGL41141.1"/>
    <property type="molecule type" value="Genomic_DNA"/>
</dbReference>
<dbReference type="InterPro" id="IPR029787">
    <property type="entry name" value="Nucleotide_cyclase"/>
</dbReference>
<reference evidence="2 3" key="1">
    <citation type="journal article" date="2016" name="Nat. Commun.">
        <title>Thousands of microbial genomes shed light on interconnected biogeochemical processes in an aquifer system.</title>
        <authorList>
            <person name="Anantharaman K."/>
            <person name="Brown C.T."/>
            <person name="Hug L.A."/>
            <person name="Sharon I."/>
            <person name="Castelle C.J."/>
            <person name="Probst A.J."/>
            <person name="Thomas B.C."/>
            <person name="Singh A."/>
            <person name="Wilkins M.J."/>
            <person name="Karaoz U."/>
            <person name="Brodie E.L."/>
            <person name="Williams K.H."/>
            <person name="Hubbard S.S."/>
            <person name="Banfield J.F."/>
        </authorList>
    </citation>
    <scope>NUCLEOTIDE SEQUENCE [LARGE SCALE GENOMIC DNA]</scope>
</reference>
<dbReference type="InterPro" id="IPR000160">
    <property type="entry name" value="GGDEF_dom"/>
</dbReference>
<protein>
    <recommendedName>
        <fullName evidence="1">GGDEF domain-containing protein</fullName>
    </recommendedName>
</protein>
<evidence type="ECO:0000313" key="3">
    <source>
        <dbReference type="Proteomes" id="UP000178526"/>
    </source>
</evidence>
<feature type="domain" description="GGDEF" evidence="1">
    <location>
        <begin position="1"/>
        <end position="73"/>
    </location>
</feature>
<dbReference type="Gene3D" id="3.30.70.270">
    <property type="match status" value="1"/>
</dbReference>
<dbReference type="SUPFAM" id="SSF55073">
    <property type="entry name" value="Nucleotide cyclase"/>
    <property type="match status" value="1"/>
</dbReference>
<dbReference type="Pfam" id="PF00990">
    <property type="entry name" value="GGDEF"/>
    <property type="match status" value="1"/>
</dbReference>
<accession>A0A1F7RI95</accession>
<name>A0A1F7RI95_9BACT</name>
<gene>
    <name evidence="2" type="ORF">A2042_09190</name>
</gene>
<dbReference type="Proteomes" id="UP000178526">
    <property type="component" value="Unassembled WGS sequence"/>
</dbReference>
<evidence type="ECO:0000313" key="2">
    <source>
        <dbReference type="EMBL" id="OGL41141.1"/>
    </source>
</evidence>
<evidence type="ECO:0000259" key="1">
    <source>
        <dbReference type="PROSITE" id="PS50887"/>
    </source>
</evidence>
<proteinExistence type="predicted"/>
<sequence length="73" mass="8038">MLAYMVAERIRKGFKQKSFVVSRGEKKESASRSISIGITHTSADIGIEQLINQADKALYMAKGNGGNICVKYE</sequence>
<organism evidence="2 3">
    <name type="scientific">Candidatus Schekmanbacteria bacterium GWA2_38_11</name>
    <dbReference type="NCBI Taxonomy" id="1817876"/>
    <lineage>
        <taxon>Bacteria</taxon>
        <taxon>Candidatus Schekmaniibacteriota</taxon>
    </lineage>
</organism>
<dbReference type="AlphaFoldDB" id="A0A1F7RI95"/>
<comment type="caution">
    <text evidence="2">The sequence shown here is derived from an EMBL/GenBank/DDBJ whole genome shotgun (WGS) entry which is preliminary data.</text>
</comment>